<comment type="catalytic activity">
    <reaction evidence="1">
        <text>ATP + protein L-histidine = ADP + protein N-phospho-L-histidine.</text>
        <dbReference type="EC" id="2.7.13.3"/>
    </reaction>
</comment>
<dbReference type="FunFam" id="1.10.287.130:FF:000001">
    <property type="entry name" value="Two-component sensor histidine kinase"/>
    <property type="match status" value="1"/>
</dbReference>
<keyword evidence="6" id="KW-0902">Two-component regulatory system</keyword>
<accession>A0A1I1TLR0</accession>
<evidence type="ECO:0000259" key="8">
    <source>
        <dbReference type="PROSITE" id="PS50109"/>
    </source>
</evidence>
<reference evidence="9 10" key="1">
    <citation type="submission" date="2016-10" db="EMBL/GenBank/DDBJ databases">
        <authorList>
            <person name="de Groot N.N."/>
        </authorList>
    </citation>
    <scope>NUCLEOTIDE SEQUENCE [LARGE SCALE GENOMIC DNA]</scope>
    <source>
        <strain evidence="9 10">DSM 6059</strain>
    </source>
</reference>
<protein>
    <recommendedName>
        <fullName evidence="2">histidine kinase</fullName>
        <ecNumber evidence="2">2.7.13.3</ecNumber>
    </recommendedName>
</protein>
<evidence type="ECO:0000313" key="9">
    <source>
        <dbReference type="EMBL" id="SFD57403.1"/>
    </source>
</evidence>
<dbReference type="InterPro" id="IPR036890">
    <property type="entry name" value="HATPase_C_sf"/>
</dbReference>
<dbReference type="STRING" id="1123010.SAMN02745724_04877"/>
<sequence length="594" mass="68849">MPRKNINIHEQILRFRLIVFTFFICLTLPLVMIVYYGYQKFENDMLFQYRWKSSDALVQINKTLNQRLLNEQKRSPLEYFFDHSMHFDKHNNVKPRVSPLSFPKAPHYLTDLFGLIGYFTIINNEILKSPLLPYTSQNENIAANVQLSTSDIHKRVSRIQFIKEILIKNQLLKTTGIVNNLKENSKVSNKLKLITQETNFKLIKTANQKFIFYRNIHFNQKPALQGFIVEKEVFLSQLLSIFIKRARYDNSVQVQFIDKKNEKNNLFYHYKIKKNGDAKVGISHTINDNLLSYALFQGDLTFPFSDMRLYFSTDSLPLGPASSFVFLFIVVLSFVIISASIGFYWLGIKQIKLEEQRMNFVSSVSHELKTPMTSILMYSEMLKSGMVQDQKNQSDYHHFIFDESERLSRLINNVLQLSNLSQNQKVMSLEYMGINVLKDIIQSKVSTLINKNNFQLHFIFDKRLSADTQVLIDLDAFAQIVINLVDNAVKFYNAAKINDIQRQKIDITFTVNHSSNKKINFSIRDHGPGISKSQHNKIFELFYRCGNEMTRTTSGTGIGLALVHQLVVAQSGEISVSRKQQGVSFDLVFIARQL</sequence>
<dbReference type="SMART" id="SM00388">
    <property type="entry name" value="HisKA"/>
    <property type="match status" value="1"/>
</dbReference>
<dbReference type="RefSeq" id="WP_091990960.1">
    <property type="nucleotide sequence ID" value="NZ_FOLO01000069.1"/>
</dbReference>
<dbReference type="InterPro" id="IPR005467">
    <property type="entry name" value="His_kinase_dom"/>
</dbReference>
<dbReference type="InterPro" id="IPR003661">
    <property type="entry name" value="HisK_dim/P_dom"/>
</dbReference>
<dbReference type="AlphaFoldDB" id="A0A1I1TLR0"/>
<dbReference type="InterPro" id="IPR003594">
    <property type="entry name" value="HATPase_dom"/>
</dbReference>
<dbReference type="PRINTS" id="PR00344">
    <property type="entry name" value="BCTRLSENSOR"/>
</dbReference>
<proteinExistence type="predicted"/>
<dbReference type="PANTHER" id="PTHR43711:SF26">
    <property type="entry name" value="SENSOR HISTIDINE KINASE RCSC"/>
    <property type="match status" value="1"/>
</dbReference>
<evidence type="ECO:0000256" key="6">
    <source>
        <dbReference type="ARBA" id="ARBA00023012"/>
    </source>
</evidence>
<evidence type="ECO:0000256" key="4">
    <source>
        <dbReference type="ARBA" id="ARBA00022679"/>
    </source>
</evidence>
<dbReference type="OrthoDB" id="9804645at2"/>
<dbReference type="Pfam" id="PF00512">
    <property type="entry name" value="HisKA"/>
    <property type="match status" value="1"/>
</dbReference>
<dbReference type="PROSITE" id="PS50109">
    <property type="entry name" value="HIS_KIN"/>
    <property type="match status" value="1"/>
</dbReference>
<keyword evidence="7" id="KW-1133">Transmembrane helix</keyword>
<dbReference type="InterPro" id="IPR050736">
    <property type="entry name" value="Sensor_HK_Regulatory"/>
</dbReference>
<evidence type="ECO:0000256" key="7">
    <source>
        <dbReference type="SAM" id="Phobius"/>
    </source>
</evidence>
<organism evidence="9 10">
    <name type="scientific">Pseudoalteromonas denitrificans DSM 6059</name>
    <dbReference type="NCBI Taxonomy" id="1123010"/>
    <lineage>
        <taxon>Bacteria</taxon>
        <taxon>Pseudomonadati</taxon>
        <taxon>Pseudomonadota</taxon>
        <taxon>Gammaproteobacteria</taxon>
        <taxon>Alteromonadales</taxon>
        <taxon>Pseudoalteromonadaceae</taxon>
        <taxon>Pseudoalteromonas</taxon>
    </lineage>
</organism>
<gene>
    <name evidence="9" type="ORF">SAMN02745724_04877</name>
</gene>
<dbReference type="EC" id="2.7.13.3" evidence="2"/>
<dbReference type="PANTHER" id="PTHR43711">
    <property type="entry name" value="TWO-COMPONENT HISTIDINE KINASE"/>
    <property type="match status" value="1"/>
</dbReference>
<dbReference type="CDD" id="cd00075">
    <property type="entry name" value="HATPase"/>
    <property type="match status" value="1"/>
</dbReference>
<keyword evidence="7" id="KW-0812">Transmembrane</keyword>
<keyword evidence="7" id="KW-0472">Membrane</keyword>
<dbReference type="Pfam" id="PF02518">
    <property type="entry name" value="HATPase_c"/>
    <property type="match status" value="1"/>
</dbReference>
<keyword evidence="4" id="KW-0808">Transferase</keyword>
<evidence type="ECO:0000313" key="10">
    <source>
        <dbReference type="Proteomes" id="UP000198862"/>
    </source>
</evidence>
<dbReference type="Proteomes" id="UP000198862">
    <property type="component" value="Unassembled WGS sequence"/>
</dbReference>
<keyword evidence="3" id="KW-0597">Phosphoprotein</keyword>
<dbReference type="EMBL" id="FOLO01000069">
    <property type="protein sequence ID" value="SFD57403.1"/>
    <property type="molecule type" value="Genomic_DNA"/>
</dbReference>
<dbReference type="SMART" id="SM00387">
    <property type="entry name" value="HATPase_c"/>
    <property type="match status" value="1"/>
</dbReference>
<feature type="transmembrane region" description="Helical" evidence="7">
    <location>
        <begin position="324"/>
        <end position="348"/>
    </location>
</feature>
<evidence type="ECO:0000256" key="1">
    <source>
        <dbReference type="ARBA" id="ARBA00000085"/>
    </source>
</evidence>
<evidence type="ECO:0000256" key="2">
    <source>
        <dbReference type="ARBA" id="ARBA00012438"/>
    </source>
</evidence>
<keyword evidence="5 9" id="KW-0418">Kinase</keyword>
<dbReference type="SUPFAM" id="SSF47384">
    <property type="entry name" value="Homodimeric domain of signal transducing histidine kinase"/>
    <property type="match status" value="1"/>
</dbReference>
<evidence type="ECO:0000256" key="5">
    <source>
        <dbReference type="ARBA" id="ARBA00022777"/>
    </source>
</evidence>
<dbReference type="InterPro" id="IPR004358">
    <property type="entry name" value="Sig_transdc_His_kin-like_C"/>
</dbReference>
<dbReference type="InterPro" id="IPR036097">
    <property type="entry name" value="HisK_dim/P_sf"/>
</dbReference>
<dbReference type="SUPFAM" id="SSF55874">
    <property type="entry name" value="ATPase domain of HSP90 chaperone/DNA topoisomerase II/histidine kinase"/>
    <property type="match status" value="1"/>
</dbReference>
<evidence type="ECO:0000256" key="3">
    <source>
        <dbReference type="ARBA" id="ARBA00022553"/>
    </source>
</evidence>
<keyword evidence="10" id="KW-1185">Reference proteome</keyword>
<dbReference type="Gene3D" id="1.10.287.130">
    <property type="match status" value="1"/>
</dbReference>
<dbReference type="Gene3D" id="3.30.565.10">
    <property type="entry name" value="Histidine kinase-like ATPase, C-terminal domain"/>
    <property type="match status" value="1"/>
</dbReference>
<dbReference type="GO" id="GO:0000155">
    <property type="term" value="F:phosphorelay sensor kinase activity"/>
    <property type="evidence" value="ECO:0007669"/>
    <property type="project" value="InterPro"/>
</dbReference>
<dbReference type="CDD" id="cd00082">
    <property type="entry name" value="HisKA"/>
    <property type="match status" value="1"/>
</dbReference>
<feature type="transmembrane region" description="Helical" evidence="7">
    <location>
        <begin position="12"/>
        <end position="38"/>
    </location>
</feature>
<feature type="domain" description="Histidine kinase" evidence="8">
    <location>
        <begin position="363"/>
        <end position="593"/>
    </location>
</feature>
<name>A0A1I1TLR0_9GAMM</name>